<name>K0AYF6_GOTA9</name>
<keyword evidence="3" id="KW-0472">Membrane</keyword>
<dbReference type="Gene3D" id="6.10.340.10">
    <property type="match status" value="1"/>
</dbReference>
<dbReference type="PROSITE" id="PS50111">
    <property type="entry name" value="CHEMOTAXIS_TRANSDUC_2"/>
    <property type="match status" value="1"/>
</dbReference>
<dbReference type="SMART" id="SM00283">
    <property type="entry name" value="MA"/>
    <property type="match status" value="1"/>
</dbReference>
<dbReference type="SUPFAM" id="SSF58104">
    <property type="entry name" value="Methyl-accepting chemotaxis protein (MCP) signaling domain"/>
    <property type="match status" value="1"/>
</dbReference>
<feature type="domain" description="Methyl-accepting transducer" evidence="4">
    <location>
        <begin position="405"/>
        <end position="662"/>
    </location>
</feature>
<dbReference type="EMBL" id="CP003326">
    <property type="protein sequence ID" value="AFS77807.1"/>
    <property type="molecule type" value="Genomic_DNA"/>
</dbReference>
<feature type="transmembrane region" description="Helical" evidence="3">
    <location>
        <begin position="304"/>
        <end position="325"/>
    </location>
</feature>
<keyword evidence="6" id="KW-1185">Reference proteome</keyword>
<dbReference type="STRING" id="1128398.Curi_c07340"/>
<dbReference type="eggNOG" id="COG0840">
    <property type="taxonomic scope" value="Bacteria"/>
</dbReference>
<dbReference type="InterPro" id="IPR004089">
    <property type="entry name" value="MCPsignal_dom"/>
</dbReference>
<dbReference type="GO" id="GO:0007165">
    <property type="term" value="P:signal transduction"/>
    <property type="evidence" value="ECO:0007669"/>
    <property type="project" value="UniProtKB-KW"/>
</dbReference>
<evidence type="ECO:0000256" key="2">
    <source>
        <dbReference type="PROSITE-ProRule" id="PRU00284"/>
    </source>
</evidence>
<proteinExistence type="predicted"/>
<keyword evidence="3" id="KW-0812">Transmembrane</keyword>
<dbReference type="KEGG" id="cad:Curi_c07340"/>
<sequence>MRKISTKIIAAVLTCSIIMSMIVGITSILRSMSVIDKESRANILEKSISYSRKFDEDMTIYETSLLNLKQFMDSTMDTTRLYEEGYLEDYSANLLGPIIKKITEETKDCLGTYIAIDPKITGKTEGVWYSGDGKGNAEYAPNTEVSGIDPSDPDVAWFYNAINLDEPSWGDPYEDLGQYKMSYTIPIKINGESIGFIGIDLSIEGLKKQVGDIKTYDNGYAFLLNKDYSYLVHPTLGNDSNLKTVEGGKLKYVVEAIEANGSGVVDSEFGGDARTLAFSKLRDGRVFFLTASKSEIFKDMYNTIYIILGTIIVTGILSVFIALYLGKRISNPIIYATNTLDRLSKLDLTESEDNNKIETLVNRKDEIGIIFRAISTLKEELRNIIIAIEDTTENVVDNTDSLMVATRETSMSIGEVTKTVEELANAAMEQASDTEEGSSRLRRLSDGIRSAVENGHIVVNGAVEAQKINEEGIKSINSMVDTFDIVNNTSDTLAKNVDSLLDKSQSIGNILNTIVDISEQTNLLALNAAIEAARAGEAGRGFAVVADEIRKLSEETGQATGNIGEILSVIQDEVGTTKQNMDMSEEALTNANQSLVESKQAFENIFSVVSQSIDSINELEEKLKIVDEDKEEALLSMQNISAISQESAASTEELSASMEEQSAAMETISGNTDRLAEVIGSLNELVNRFKI</sequence>
<reference evidence="5 6" key="1">
    <citation type="journal article" date="2012" name="PLoS ONE">
        <title>The purine-utilizing bacterium Clostridium acidurici 9a: a genome-guided metabolic reconsideration.</title>
        <authorList>
            <person name="Hartwich K."/>
            <person name="Poehlein A."/>
            <person name="Daniel R."/>
        </authorList>
    </citation>
    <scope>NUCLEOTIDE SEQUENCE [LARGE SCALE GENOMIC DNA]</scope>
    <source>
        <strain evidence="6">ATCC 7906 / DSM 604 / BCRC 14475 / CIP 104303 / KCTC 5404 / NCIMB 10678 / 9a</strain>
    </source>
</reference>
<dbReference type="AlphaFoldDB" id="K0AYF6"/>
<evidence type="ECO:0000256" key="3">
    <source>
        <dbReference type="SAM" id="Phobius"/>
    </source>
</evidence>
<dbReference type="Gene3D" id="3.30.450.20">
    <property type="entry name" value="PAS domain"/>
    <property type="match status" value="2"/>
</dbReference>
<organism evidence="5 6">
    <name type="scientific">Gottschalkia acidurici (strain ATCC 7906 / DSM 604 / BCRC 14475 / CIP 104303 / KCTC 5404 / NCIMB 10678 / 9a)</name>
    <name type="common">Clostridium acidurici</name>
    <dbReference type="NCBI Taxonomy" id="1128398"/>
    <lineage>
        <taxon>Bacteria</taxon>
        <taxon>Bacillati</taxon>
        <taxon>Bacillota</taxon>
        <taxon>Tissierellia</taxon>
        <taxon>Tissierellales</taxon>
        <taxon>Gottschalkiaceae</taxon>
        <taxon>Gottschalkia</taxon>
    </lineage>
</organism>
<keyword evidence="1 2" id="KW-0807">Transducer</keyword>
<keyword evidence="3" id="KW-1133">Transmembrane helix</keyword>
<dbReference type="CDD" id="cd11386">
    <property type="entry name" value="MCP_signal"/>
    <property type="match status" value="1"/>
</dbReference>
<evidence type="ECO:0000259" key="4">
    <source>
        <dbReference type="PROSITE" id="PS50111"/>
    </source>
</evidence>
<evidence type="ECO:0000313" key="6">
    <source>
        <dbReference type="Proteomes" id="UP000006094"/>
    </source>
</evidence>
<dbReference type="CDD" id="cd12913">
    <property type="entry name" value="PDC1_MCP_like"/>
    <property type="match status" value="1"/>
</dbReference>
<evidence type="ECO:0000313" key="5">
    <source>
        <dbReference type="EMBL" id="AFS77807.1"/>
    </source>
</evidence>
<protein>
    <submittedName>
        <fullName evidence="5">Methyl-accepting chemotaxis protein Mcp</fullName>
    </submittedName>
</protein>
<dbReference type="Proteomes" id="UP000006094">
    <property type="component" value="Chromosome"/>
</dbReference>
<dbReference type="HOGENOM" id="CLU_000445_107_19_9"/>
<dbReference type="PATRIC" id="fig|1128398.3.peg.781"/>
<dbReference type="Pfam" id="PF00015">
    <property type="entry name" value="MCPsignal"/>
    <property type="match status" value="1"/>
</dbReference>
<dbReference type="PANTHER" id="PTHR32089">
    <property type="entry name" value="METHYL-ACCEPTING CHEMOTAXIS PROTEIN MCPB"/>
    <property type="match status" value="1"/>
</dbReference>
<dbReference type="RefSeq" id="WP_014966944.1">
    <property type="nucleotide sequence ID" value="NC_018664.1"/>
</dbReference>
<dbReference type="GO" id="GO:0016020">
    <property type="term" value="C:membrane"/>
    <property type="evidence" value="ECO:0007669"/>
    <property type="project" value="InterPro"/>
</dbReference>
<evidence type="ECO:0000256" key="1">
    <source>
        <dbReference type="ARBA" id="ARBA00023224"/>
    </source>
</evidence>
<dbReference type="Gene3D" id="1.10.287.950">
    <property type="entry name" value="Methyl-accepting chemotaxis protein"/>
    <property type="match status" value="1"/>
</dbReference>
<dbReference type="PANTHER" id="PTHR32089:SF112">
    <property type="entry name" value="LYSOZYME-LIKE PROTEIN-RELATED"/>
    <property type="match status" value="1"/>
</dbReference>
<gene>
    <name evidence="5" type="primary">mcp6</name>
    <name evidence="5" type="ordered locus">Curi_c07340</name>
</gene>
<dbReference type="Pfam" id="PF22673">
    <property type="entry name" value="MCP-like_PDC_1"/>
    <property type="match status" value="1"/>
</dbReference>
<accession>K0AYF6</accession>